<dbReference type="InterPro" id="IPR037923">
    <property type="entry name" value="HTH-like"/>
</dbReference>
<dbReference type="GO" id="GO:0003700">
    <property type="term" value="F:DNA-binding transcription factor activity"/>
    <property type="evidence" value="ECO:0007669"/>
    <property type="project" value="InterPro"/>
</dbReference>
<dbReference type="PANTHER" id="PTHR46796">
    <property type="entry name" value="HTH-TYPE TRANSCRIPTIONAL ACTIVATOR RHAS-RELATED"/>
    <property type="match status" value="1"/>
</dbReference>
<dbReference type="GO" id="GO:0043565">
    <property type="term" value="F:sequence-specific DNA binding"/>
    <property type="evidence" value="ECO:0007669"/>
    <property type="project" value="InterPro"/>
</dbReference>
<feature type="domain" description="HTH araC/xylS-type" evidence="4">
    <location>
        <begin position="213"/>
        <end position="312"/>
    </location>
</feature>
<dbReference type="RefSeq" id="WP_068734589.1">
    <property type="nucleotide sequence ID" value="NZ_LVYV01000023.1"/>
</dbReference>
<dbReference type="PANTHER" id="PTHR46796:SF6">
    <property type="entry name" value="ARAC SUBFAMILY"/>
    <property type="match status" value="1"/>
</dbReference>
<dbReference type="Pfam" id="PF12833">
    <property type="entry name" value="HTH_18"/>
    <property type="match status" value="1"/>
</dbReference>
<dbReference type="PRINTS" id="PR00032">
    <property type="entry name" value="HTHARAC"/>
</dbReference>
<dbReference type="EMBL" id="LVYV01000023">
    <property type="protein sequence ID" value="KZD22147.1"/>
    <property type="molecule type" value="Genomic_DNA"/>
</dbReference>
<dbReference type="SMART" id="SM00342">
    <property type="entry name" value="HTH_ARAC"/>
    <property type="match status" value="1"/>
</dbReference>
<proteinExistence type="predicted"/>
<reference evidence="5 6" key="1">
    <citation type="submission" date="2016-03" db="EMBL/GenBank/DDBJ databases">
        <title>Microsymbionts genomes from the relict species Vavilovia formosa (Stev.) Fed.</title>
        <authorList>
            <person name="Kopat V."/>
            <person name="Chirak E."/>
            <person name="Kimeklis A."/>
            <person name="Andronov E."/>
        </authorList>
    </citation>
    <scope>NUCLEOTIDE SEQUENCE [LARGE SCALE GENOMIC DNA]</scope>
    <source>
        <strain evidence="5 6">Vaf07</strain>
    </source>
</reference>
<dbReference type="AlphaFoldDB" id="A0A163YH32"/>
<evidence type="ECO:0000313" key="5">
    <source>
        <dbReference type="EMBL" id="KZD22147.1"/>
    </source>
</evidence>
<accession>A0A163YH32</accession>
<keyword evidence="1" id="KW-0805">Transcription regulation</keyword>
<dbReference type="InterPro" id="IPR050204">
    <property type="entry name" value="AraC_XylS_family_regulators"/>
</dbReference>
<gene>
    <name evidence="5" type="ORF">A4A58_08770</name>
</gene>
<keyword evidence="3" id="KW-0804">Transcription</keyword>
<evidence type="ECO:0000256" key="1">
    <source>
        <dbReference type="ARBA" id="ARBA00023015"/>
    </source>
</evidence>
<dbReference type="Gene3D" id="1.10.10.60">
    <property type="entry name" value="Homeodomain-like"/>
    <property type="match status" value="1"/>
</dbReference>
<dbReference type="Pfam" id="PF14525">
    <property type="entry name" value="AraC_binding_2"/>
    <property type="match status" value="1"/>
</dbReference>
<name>A0A163YH32_9BRAD</name>
<dbReference type="Proteomes" id="UP000076574">
    <property type="component" value="Unassembled WGS sequence"/>
</dbReference>
<dbReference type="InterPro" id="IPR020449">
    <property type="entry name" value="Tscrpt_reg_AraC-type_HTH"/>
</dbReference>
<sequence>MSDTLSSLSTSGLTPTRQIQVWSDALTDLCGRFDIDPLEASTFDGLINCTSVSRLKLCQIEASQHRIGHAAPRIRQSDHPYVKIVFQTYGVSHFEQDSRRIDIGPGDCLVYDVSCPHTIVSPAFTRHDVVIVPKELLHERGLGAGNLTACKLSARAGTGRIAHEFVQAAFSEAARLSPNSAIGVADSLIDLLLLPLREVDMTLDRVGPEAMYVRAQGFIREHLRDPELSIDQISTALHCTKRYLHMLFSDRGITVSDYIWQARLQNCRQELEAQNGKTITDVAFSWGFSSSSHFSRVFRKYFGVAPSAIHKAHHGHQRPALAEEV</sequence>
<dbReference type="OrthoDB" id="252470at2"/>
<evidence type="ECO:0000313" key="6">
    <source>
        <dbReference type="Proteomes" id="UP000076574"/>
    </source>
</evidence>
<keyword evidence="6" id="KW-1185">Reference proteome</keyword>
<dbReference type="STRING" id="943830.A4A58_08770"/>
<comment type="caution">
    <text evidence="5">The sequence shown here is derived from an EMBL/GenBank/DDBJ whole genome shotgun (WGS) entry which is preliminary data.</text>
</comment>
<organism evidence="5 6">
    <name type="scientific">Tardiphaga robiniae</name>
    <dbReference type="NCBI Taxonomy" id="943830"/>
    <lineage>
        <taxon>Bacteria</taxon>
        <taxon>Pseudomonadati</taxon>
        <taxon>Pseudomonadota</taxon>
        <taxon>Alphaproteobacteria</taxon>
        <taxon>Hyphomicrobiales</taxon>
        <taxon>Nitrobacteraceae</taxon>
        <taxon>Tardiphaga</taxon>
    </lineage>
</organism>
<dbReference type="SUPFAM" id="SSF46689">
    <property type="entry name" value="Homeodomain-like"/>
    <property type="match status" value="1"/>
</dbReference>
<dbReference type="PROSITE" id="PS01124">
    <property type="entry name" value="HTH_ARAC_FAMILY_2"/>
    <property type="match status" value="1"/>
</dbReference>
<dbReference type="InterPro" id="IPR018060">
    <property type="entry name" value="HTH_AraC"/>
</dbReference>
<dbReference type="InterPro" id="IPR035418">
    <property type="entry name" value="AraC-bd_2"/>
</dbReference>
<protein>
    <submittedName>
        <fullName evidence="5">Transcriptional regulator</fullName>
    </submittedName>
</protein>
<evidence type="ECO:0000256" key="3">
    <source>
        <dbReference type="ARBA" id="ARBA00023163"/>
    </source>
</evidence>
<dbReference type="SUPFAM" id="SSF51215">
    <property type="entry name" value="Regulatory protein AraC"/>
    <property type="match status" value="1"/>
</dbReference>
<evidence type="ECO:0000259" key="4">
    <source>
        <dbReference type="PROSITE" id="PS01124"/>
    </source>
</evidence>
<keyword evidence="2" id="KW-0238">DNA-binding</keyword>
<dbReference type="InterPro" id="IPR009057">
    <property type="entry name" value="Homeodomain-like_sf"/>
</dbReference>
<evidence type="ECO:0000256" key="2">
    <source>
        <dbReference type="ARBA" id="ARBA00023125"/>
    </source>
</evidence>